<reference evidence="4" key="1">
    <citation type="journal article" date="2021" name="PeerJ">
        <title>Extensive microbial diversity within the chicken gut microbiome revealed by metagenomics and culture.</title>
        <authorList>
            <person name="Gilroy R."/>
            <person name="Ravi A."/>
            <person name="Getino M."/>
            <person name="Pursley I."/>
            <person name="Horton D.L."/>
            <person name="Alikhan N.F."/>
            <person name="Baker D."/>
            <person name="Gharbi K."/>
            <person name="Hall N."/>
            <person name="Watson M."/>
            <person name="Adriaenssens E.M."/>
            <person name="Foster-Nyarko E."/>
            <person name="Jarju S."/>
            <person name="Secka A."/>
            <person name="Antonio M."/>
            <person name="Oren A."/>
            <person name="Chaudhuri R.R."/>
            <person name="La Ragione R."/>
            <person name="Hildebrand F."/>
            <person name="Pallen M.J."/>
        </authorList>
    </citation>
    <scope>NUCLEOTIDE SEQUENCE</scope>
    <source>
        <strain evidence="4">CHK171-7178</strain>
    </source>
</reference>
<organism evidence="4 5">
    <name type="scientific">Sporosarcina psychrophila</name>
    <name type="common">Bacillus psychrophilus</name>
    <dbReference type="NCBI Taxonomy" id="1476"/>
    <lineage>
        <taxon>Bacteria</taxon>
        <taxon>Bacillati</taxon>
        <taxon>Bacillota</taxon>
        <taxon>Bacilli</taxon>
        <taxon>Bacillales</taxon>
        <taxon>Caryophanaceae</taxon>
        <taxon>Sporosarcina</taxon>
    </lineage>
</organism>
<gene>
    <name evidence="4" type="ORF">K8V56_17710</name>
</gene>
<evidence type="ECO:0000313" key="5">
    <source>
        <dbReference type="Proteomes" id="UP000698173"/>
    </source>
</evidence>
<keyword evidence="1" id="KW-1133">Transmembrane helix</keyword>
<dbReference type="PANTHER" id="PTHR40038">
    <property type="entry name" value="MEMBRANE-ASSOCIATED PROTEIN TCAA"/>
    <property type="match status" value="1"/>
</dbReference>
<accession>A0A921G171</accession>
<dbReference type="PANTHER" id="PTHR40038:SF1">
    <property type="entry name" value="MEMBRANE-ASSOCIATED PROTEIN TCAA"/>
    <property type="match status" value="1"/>
</dbReference>
<reference evidence="4" key="2">
    <citation type="submission" date="2021-09" db="EMBL/GenBank/DDBJ databases">
        <authorList>
            <person name="Gilroy R."/>
        </authorList>
    </citation>
    <scope>NUCLEOTIDE SEQUENCE</scope>
    <source>
        <strain evidence="4">CHK171-7178</strain>
    </source>
</reference>
<feature type="transmembrane region" description="Helical" evidence="1">
    <location>
        <begin position="59"/>
        <end position="77"/>
    </location>
</feature>
<dbReference type="AlphaFoldDB" id="A0A921G171"/>
<sequence length="467" mass="52608">MSKFCIECGSTLNEQERFCPSCGAEYNIPDEQAATETVRPKRIVGKAPQGKMPVWKKGLLTLAFVIIGAAAIGHFTIKSLTDPDKTILPIFNAIIDENEAELFANLELQKDVEYDAKAYISHLANQQMDFFLQTVKDSANDVLGDGITRIVKHEDGSNLFRLKEKKLFYLYPTVEVIPIGSDIRFETDITEAKLVLNKNEYELVGENINLGTFLPGSYNIDVTTENAIIPNSAKWPVTITTNEKVNLISLLSKDVMVTLDGDQPDSIVFVNDKSTKKPLAELQQIGPIFSDTEVKIFTQKKTPTGETAKSNEEIVTSGSSVYLTYPSDVSFVVKTSEEIAEETFDRNDLGQFVIGFRDAYQKALNSKKFAIIEPYLAPGSIASKEIKDFIGDIGNDYYDYNFTLNEVLGIELKVDEAFVKTYEEFYFTNHKKDVVFYERDKQYDIGIDENGDFKIHKIHISDTKRNR</sequence>
<dbReference type="Pfam" id="PF22820">
    <property type="entry name" value="TcaA_3rd_4th"/>
    <property type="match status" value="1"/>
</dbReference>
<evidence type="ECO:0000313" key="4">
    <source>
        <dbReference type="EMBL" id="HJF33603.1"/>
    </source>
</evidence>
<evidence type="ECO:0000256" key="1">
    <source>
        <dbReference type="SAM" id="Phobius"/>
    </source>
</evidence>
<evidence type="ECO:0000259" key="3">
    <source>
        <dbReference type="Pfam" id="PF22820"/>
    </source>
</evidence>
<comment type="caution">
    <text evidence="4">The sequence shown here is derived from an EMBL/GenBank/DDBJ whole genome shotgun (WGS) entry which is preliminary data.</text>
</comment>
<name>A0A921G171_SPOPS</name>
<keyword evidence="1" id="KW-0812">Transmembrane</keyword>
<evidence type="ECO:0008006" key="6">
    <source>
        <dbReference type="Google" id="ProtNLM"/>
    </source>
</evidence>
<dbReference type="Pfam" id="PF22819">
    <property type="entry name" value="TcaA_5th"/>
    <property type="match status" value="1"/>
</dbReference>
<feature type="domain" description="TcaA 4th" evidence="3">
    <location>
        <begin position="256"/>
        <end position="324"/>
    </location>
</feature>
<protein>
    <recommendedName>
        <fullName evidence="6">Zinc-ribbon domain-containing protein</fullName>
    </recommendedName>
</protein>
<dbReference type="EMBL" id="DYWT01000269">
    <property type="protein sequence ID" value="HJF33603.1"/>
    <property type="molecule type" value="Genomic_DNA"/>
</dbReference>
<keyword evidence="1" id="KW-0472">Membrane</keyword>
<dbReference type="InterPro" id="IPR054530">
    <property type="entry name" value="TcaA_4th"/>
</dbReference>
<dbReference type="Proteomes" id="UP000698173">
    <property type="component" value="Unassembled WGS sequence"/>
</dbReference>
<proteinExistence type="predicted"/>
<feature type="domain" description="TcaA protein NTF2-like" evidence="2">
    <location>
        <begin position="347"/>
        <end position="458"/>
    </location>
</feature>
<evidence type="ECO:0000259" key="2">
    <source>
        <dbReference type="Pfam" id="PF22819"/>
    </source>
</evidence>
<dbReference type="InterPro" id="IPR054528">
    <property type="entry name" value="TcaA_5th"/>
</dbReference>